<accession>A0AA39M3Z7</accession>
<protein>
    <submittedName>
        <fullName evidence="2">Uncharacterized protein</fullName>
    </submittedName>
</protein>
<reference evidence="2" key="1">
    <citation type="submission" date="2023-06" db="EMBL/GenBank/DDBJ databases">
        <title>Genomic analysis of the entomopathogenic nematode Steinernema hermaphroditum.</title>
        <authorList>
            <person name="Schwarz E.M."/>
            <person name="Heppert J.K."/>
            <person name="Baniya A."/>
            <person name="Schwartz H.T."/>
            <person name="Tan C.-H."/>
            <person name="Antoshechkin I."/>
            <person name="Sternberg P.W."/>
            <person name="Goodrich-Blair H."/>
            <person name="Dillman A.R."/>
        </authorList>
    </citation>
    <scope>NUCLEOTIDE SEQUENCE</scope>
    <source>
        <strain evidence="2">PS9179</strain>
        <tissue evidence="2">Whole animal</tissue>
    </source>
</reference>
<evidence type="ECO:0000256" key="1">
    <source>
        <dbReference type="SAM" id="MobiDB-lite"/>
    </source>
</evidence>
<feature type="region of interest" description="Disordered" evidence="1">
    <location>
        <begin position="1"/>
        <end position="50"/>
    </location>
</feature>
<name>A0AA39M3Z7_9BILA</name>
<comment type="caution">
    <text evidence="2">The sequence shown here is derived from an EMBL/GenBank/DDBJ whole genome shotgun (WGS) entry which is preliminary data.</text>
</comment>
<dbReference type="AlphaFoldDB" id="A0AA39M3Z7"/>
<keyword evidence="3" id="KW-1185">Reference proteome</keyword>
<dbReference type="EMBL" id="JAUCMV010000002">
    <property type="protein sequence ID" value="KAK0420796.1"/>
    <property type="molecule type" value="Genomic_DNA"/>
</dbReference>
<proteinExistence type="predicted"/>
<gene>
    <name evidence="2" type="ORF">QR680_014894</name>
</gene>
<dbReference type="Proteomes" id="UP001175271">
    <property type="component" value="Unassembled WGS sequence"/>
</dbReference>
<evidence type="ECO:0000313" key="3">
    <source>
        <dbReference type="Proteomes" id="UP001175271"/>
    </source>
</evidence>
<sequence>MGLVVREGFVARESPDGPATAQSITRRPFQGRAHSANDGHDGMNEEELSSNVDRNVACTDLEDKVVRIANIGSGLNVELEDCHINLCAETGHLGHADLCKLFETPGTHTLGDLKGDLKGFNGTVAIPPITGMIKNVLKGSWKAQFTLVQGGETLANVKVPANEEWIDVE</sequence>
<organism evidence="2 3">
    <name type="scientific">Steinernema hermaphroditum</name>
    <dbReference type="NCBI Taxonomy" id="289476"/>
    <lineage>
        <taxon>Eukaryota</taxon>
        <taxon>Metazoa</taxon>
        <taxon>Ecdysozoa</taxon>
        <taxon>Nematoda</taxon>
        <taxon>Chromadorea</taxon>
        <taxon>Rhabditida</taxon>
        <taxon>Tylenchina</taxon>
        <taxon>Panagrolaimomorpha</taxon>
        <taxon>Strongyloidoidea</taxon>
        <taxon>Steinernematidae</taxon>
        <taxon>Steinernema</taxon>
    </lineage>
</organism>
<evidence type="ECO:0000313" key="2">
    <source>
        <dbReference type="EMBL" id="KAK0420796.1"/>
    </source>
</evidence>